<feature type="transmembrane region" description="Helical" evidence="7">
    <location>
        <begin position="50"/>
        <end position="72"/>
    </location>
</feature>
<evidence type="ECO:0000256" key="4">
    <source>
        <dbReference type="ARBA" id="ARBA00022692"/>
    </source>
</evidence>
<dbReference type="PANTHER" id="PTHR30576">
    <property type="entry name" value="COLANIC BIOSYNTHESIS UDP-GLUCOSE LIPID CARRIER TRANSFERASE"/>
    <property type="match status" value="1"/>
</dbReference>
<comment type="caution">
    <text evidence="9">The sequence shown here is derived from an EMBL/GenBank/DDBJ whole genome shotgun (WGS) entry which is preliminary data.</text>
</comment>
<evidence type="ECO:0000256" key="5">
    <source>
        <dbReference type="ARBA" id="ARBA00022989"/>
    </source>
</evidence>
<keyword evidence="6 7" id="KW-0472">Membrane</keyword>
<reference evidence="9 10" key="1">
    <citation type="submission" date="2017-09" db="EMBL/GenBank/DDBJ databases">
        <title>Depth-based differentiation of microbial function through sediment-hosted aquifers and enrichment of novel symbionts in the deep terrestrial subsurface.</title>
        <authorList>
            <person name="Probst A.J."/>
            <person name="Ladd B."/>
            <person name="Jarett J.K."/>
            <person name="Geller-Mcgrath D.E."/>
            <person name="Sieber C.M."/>
            <person name="Emerson J.B."/>
            <person name="Anantharaman K."/>
            <person name="Thomas B.C."/>
            <person name="Malmstrom R."/>
            <person name="Stieglmeier M."/>
            <person name="Klingl A."/>
            <person name="Woyke T."/>
            <person name="Ryan C.M."/>
            <person name="Banfield J.F."/>
        </authorList>
    </citation>
    <scope>NUCLEOTIDE SEQUENCE [LARGE SCALE GENOMIC DNA]</scope>
    <source>
        <strain evidence="9">CG11_big_fil_rev_8_21_14_0_20_39_34</strain>
    </source>
</reference>
<dbReference type="GO" id="GO:0016780">
    <property type="term" value="F:phosphotransferase activity, for other substituted phosphate groups"/>
    <property type="evidence" value="ECO:0007669"/>
    <property type="project" value="TreeGrafter"/>
</dbReference>
<dbReference type="Pfam" id="PF02397">
    <property type="entry name" value="Bac_transf"/>
    <property type="match status" value="1"/>
</dbReference>
<dbReference type="InterPro" id="IPR017475">
    <property type="entry name" value="EPS_sugar_tfrase"/>
</dbReference>
<proteinExistence type="inferred from homology"/>
<feature type="transmembrane region" description="Helical" evidence="7">
    <location>
        <begin position="84"/>
        <end position="105"/>
    </location>
</feature>
<evidence type="ECO:0000256" key="2">
    <source>
        <dbReference type="ARBA" id="ARBA00006464"/>
    </source>
</evidence>
<dbReference type="InterPro" id="IPR003362">
    <property type="entry name" value="Bact_transf"/>
</dbReference>
<evidence type="ECO:0000256" key="1">
    <source>
        <dbReference type="ARBA" id="ARBA00004141"/>
    </source>
</evidence>
<evidence type="ECO:0000259" key="8">
    <source>
        <dbReference type="Pfam" id="PF02397"/>
    </source>
</evidence>
<comment type="subcellular location">
    <subcellularLocation>
        <location evidence="1">Membrane</location>
        <topology evidence="1">Multi-pass membrane protein</topology>
    </subcellularLocation>
</comment>
<dbReference type="Proteomes" id="UP000229600">
    <property type="component" value="Unassembled WGS sequence"/>
</dbReference>
<sequence length="472" mass="54094">MKKTQVFFMVVQLPLDFLMLLLASISAYYLRFSPWAISLKPVLFEMSIARFVHVIIPVIFLWLFVFALSGLYSTDPNRKFGTDMVRIFVASLAGLAVVAIYLMFAQQLFDSRFIAASAWSFALVYTILGRMTMRGLRSLVYRSGIGLRKVILVGEGVHIEQMQAALKKRLELGYQVISTLKKLDFKKLKMSLKEGFDEVIISPPHASKEEMLQLVEFCNENHITFKYFADLFTTYSSNIGVSALAGIPIVEIKKTRLEGWGNVVKRIVDILAACILLILTSPIMLLSALIIFFETGMPIIYKNERVGKNGNRFMAYKFRSMYTKDCTGKQFGESGEQALVREKDLIKKQNTRMGPIYKVKNDPRVTPFGRFMRQWSIDELPQFFNVLKGDMSIVGPRPHQEREVNGYTSGHKKIFTIRPGVTGLAQISGRSDLDYEEEEKLDVFYIENWSFILDLIIFLKTPFILFRKRKAE</sequence>
<dbReference type="Gene3D" id="3.40.50.720">
    <property type="entry name" value="NAD(P)-binding Rossmann-like Domain"/>
    <property type="match status" value="1"/>
</dbReference>
<dbReference type="GO" id="GO:0016020">
    <property type="term" value="C:membrane"/>
    <property type="evidence" value="ECO:0007669"/>
    <property type="project" value="UniProtKB-SubCell"/>
</dbReference>
<organism evidence="9 10">
    <name type="scientific">Candidatus Magasanikbacteria bacterium CG11_big_fil_rev_8_21_14_0_20_39_34</name>
    <dbReference type="NCBI Taxonomy" id="1974653"/>
    <lineage>
        <taxon>Bacteria</taxon>
        <taxon>Candidatus Magasanikiibacteriota</taxon>
    </lineage>
</organism>
<feature type="transmembrane region" description="Helical" evidence="7">
    <location>
        <begin position="7"/>
        <end position="30"/>
    </location>
</feature>
<keyword evidence="3" id="KW-0808">Transferase</keyword>
<name>A0A2H0N3L8_9BACT</name>
<gene>
    <name evidence="9" type="ORF">COV59_04865</name>
</gene>
<feature type="transmembrane region" description="Helical" evidence="7">
    <location>
        <begin position="270"/>
        <end position="293"/>
    </location>
</feature>
<dbReference type="NCBIfam" id="TIGR03025">
    <property type="entry name" value="EPS_sugtrans"/>
    <property type="match status" value="1"/>
</dbReference>
<feature type="transmembrane region" description="Helical" evidence="7">
    <location>
        <begin position="111"/>
        <end position="128"/>
    </location>
</feature>
<dbReference type="AlphaFoldDB" id="A0A2H0N3L8"/>
<accession>A0A2H0N3L8</accession>
<evidence type="ECO:0000313" key="10">
    <source>
        <dbReference type="Proteomes" id="UP000229600"/>
    </source>
</evidence>
<evidence type="ECO:0000256" key="6">
    <source>
        <dbReference type="ARBA" id="ARBA00023136"/>
    </source>
</evidence>
<comment type="similarity">
    <text evidence="2">Belongs to the bacterial sugar transferase family.</text>
</comment>
<dbReference type="EMBL" id="PCWN01000011">
    <property type="protein sequence ID" value="PIR03497.1"/>
    <property type="molecule type" value="Genomic_DNA"/>
</dbReference>
<protein>
    <recommendedName>
        <fullName evidence="8">Bacterial sugar transferase domain-containing protein</fullName>
    </recommendedName>
</protein>
<feature type="domain" description="Bacterial sugar transferase" evidence="8">
    <location>
        <begin position="265"/>
        <end position="466"/>
    </location>
</feature>
<keyword evidence="5 7" id="KW-1133">Transmembrane helix</keyword>
<dbReference type="PANTHER" id="PTHR30576:SF10">
    <property type="entry name" value="SLL5057 PROTEIN"/>
    <property type="match status" value="1"/>
</dbReference>
<evidence type="ECO:0000256" key="3">
    <source>
        <dbReference type="ARBA" id="ARBA00022679"/>
    </source>
</evidence>
<keyword evidence="4 7" id="KW-0812">Transmembrane</keyword>
<evidence type="ECO:0000313" key="9">
    <source>
        <dbReference type="EMBL" id="PIR03497.1"/>
    </source>
</evidence>
<evidence type="ECO:0000256" key="7">
    <source>
        <dbReference type="SAM" id="Phobius"/>
    </source>
</evidence>